<feature type="transmembrane region" description="Helical" evidence="2">
    <location>
        <begin position="196"/>
        <end position="218"/>
    </location>
</feature>
<dbReference type="RefSeq" id="XP_064728575.1">
    <property type="nucleotide sequence ID" value="XM_064875310.1"/>
</dbReference>
<feature type="region of interest" description="Disordered" evidence="1">
    <location>
        <begin position="332"/>
        <end position="407"/>
    </location>
</feature>
<sequence length="407" mass="43317">MPRPTTKQPEPNDLLLRQNNEYATCGAFVDGNPMECSGGRFCNTDNPYSVIACCDRAETSPRYSPYSCSYHTWCSNSGTNVRFTNKPDGEGGYVGTRYCGDSTAPSCVPVFFTDIDYYYYGCAATFPDDPWYATLSPEGDIDDDRTTTTTKTEPAVDIESGFSSNTRTSESTTGTGSSPTPTDDPSPPDETSSTGAIVGGVAGGVAAIAAAAGAWFLLRRRNKKDQEKPNESSFIVLGSNLQPSSSRMENAKNQVPGADGTKSEPFAFLNTTTEGPTNSLDQPRGTPPMPPMPVPSPSPDMAPAYQPYNPSYASGVTLAAGSFNLGQPVLTPQSSFHRPSHYTSHGSLMPTVSEVHGHSASSSRDSTPTRPGPGSQGGSRFSELDSFHMSSQSGPVPEWNTPKQELP</sequence>
<feature type="compositionally biased region" description="Polar residues" evidence="1">
    <location>
        <begin position="239"/>
        <end position="253"/>
    </location>
</feature>
<feature type="compositionally biased region" description="Polar residues" evidence="1">
    <location>
        <begin position="269"/>
        <end position="281"/>
    </location>
</feature>
<organism evidence="3 4">
    <name type="scientific">Knufia obscura</name>
    <dbReference type="NCBI Taxonomy" id="1635080"/>
    <lineage>
        <taxon>Eukaryota</taxon>
        <taxon>Fungi</taxon>
        <taxon>Dikarya</taxon>
        <taxon>Ascomycota</taxon>
        <taxon>Pezizomycotina</taxon>
        <taxon>Eurotiomycetes</taxon>
        <taxon>Chaetothyriomycetidae</taxon>
        <taxon>Chaetothyriales</taxon>
        <taxon>Trichomeriaceae</taxon>
        <taxon>Knufia</taxon>
    </lineage>
</organism>
<evidence type="ECO:0000313" key="4">
    <source>
        <dbReference type="Proteomes" id="UP001334248"/>
    </source>
</evidence>
<keyword evidence="2" id="KW-1133">Transmembrane helix</keyword>
<proteinExistence type="predicted"/>
<keyword evidence="4" id="KW-1185">Reference proteome</keyword>
<feature type="region of interest" description="Disordered" evidence="1">
    <location>
        <begin position="137"/>
        <end position="197"/>
    </location>
</feature>
<reference evidence="3 4" key="1">
    <citation type="journal article" date="2023" name="Res Sq">
        <title>Genomic and morphological characterization of Knufia obscura isolated from the Mars 2020 spacecraft assembly facility.</title>
        <authorList>
            <person name="Chander A.M."/>
            <person name="Teixeira M.M."/>
            <person name="Singh N.K."/>
            <person name="Williams M.P."/>
            <person name="Parker C.W."/>
            <person name="Leo P."/>
            <person name="Stajich J.E."/>
            <person name="Torok T."/>
            <person name="Tighe S."/>
            <person name="Mason C.E."/>
            <person name="Venkateswaran K."/>
        </authorList>
    </citation>
    <scope>NUCLEOTIDE SEQUENCE [LARGE SCALE GENOMIC DNA]</scope>
    <source>
        <strain evidence="3 4">CCFEE 5817</strain>
    </source>
</reference>
<feature type="compositionally biased region" description="Polar residues" evidence="1">
    <location>
        <begin position="332"/>
        <end position="346"/>
    </location>
</feature>
<accession>A0ABR0RIR3</accession>
<feature type="compositionally biased region" description="Polar residues" evidence="1">
    <location>
        <begin position="359"/>
        <end position="369"/>
    </location>
</feature>
<feature type="region of interest" description="Disordered" evidence="1">
    <location>
        <begin position="224"/>
        <end position="296"/>
    </location>
</feature>
<name>A0ABR0RIR3_9EURO</name>
<evidence type="ECO:0000256" key="1">
    <source>
        <dbReference type="SAM" id="MobiDB-lite"/>
    </source>
</evidence>
<gene>
    <name evidence="3" type="ORF">PMZ80_006900</name>
</gene>
<dbReference type="EMBL" id="JAVHJV010000008">
    <property type="protein sequence ID" value="KAK5940485.1"/>
    <property type="molecule type" value="Genomic_DNA"/>
</dbReference>
<keyword evidence="2" id="KW-0812">Transmembrane</keyword>
<feature type="compositionally biased region" description="Pro residues" evidence="1">
    <location>
        <begin position="285"/>
        <end position="296"/>
    </location>
</feature>
<evidence type="ECO:0000313" key="3">
    <source>
        <dbReference type="EMBL" id="KAK5940485.1"/>
    </source>
</evidence>
<protein>
    <submittedName>
        <fullName evidence="3">Uncharacterized protein</fullName>
    </submittedName>
</protein>
<keyword evidence="2" id="KW-0472">Membrane</keyword>
<dbReference type="GeneID" id="90000349"/>
<comment type="caution">
    <text evidence="3">The sequence shown here is derived from an EMBL/GenBank/DDBJ whole genome shotgun (WGS) entry which is preliminary data.</text>
</comment>
<evidence type="ECO:0000256" key="2">
    <source>
        <dbReference type="SAM" id="Phobius"/>
    </source>
</evidence>
<dbReference type="Proteomes" id="UP001334248">
    <property type="component" value="Unassembled WGS sequence"/>
</dbReference>
<feature type="compositionally biased region" description="Low complexity" evidence="1">
    <location>
        <begin position="163"/>
        <end position="196"/>
    </location>
</feature>